<name>A0A6H2A3X6_9ZZZZ</name>
<protein>
    <submittedName>
        <fullName evidence="1">Uncharacterized protein</fullName>
    </submittedName>
</protein>
<dbReference type="AlphaFoldDB" id="A0A6H2A3X6"/>
<accession>A0A6H2A3X6</accession>
<evidence type="ECO:0000313" key="1">
    <source>
        <dbReference type="EMBL" id="QJA54422.1"/>
    </source>
</evidence>
<gene>
    <name evidence="1" type="ORF">TM448A04860_0008</name>
</gene>
<reference evidence="1" key="1">
    <citation type="submission" date="2020-03" db="EMBL/GenBank/DDBJ databases">
        <title>The deep terrestrial virosphere.</title>
        <authorList>
            <person name="Holmfeldt K."/>
            <person name="Nilsson E."/>
            <person name="Simone D."/>
            <person name="Lopez-Fernandez M."/>
            <person name="Wu X."/>
            <person name="de Brujin I."/>
            <person name="Lundin D."/>
            <person name="Andersson A."/>
            <person name="Bertilsson S."/>
            <person name="Dopson M."/>
        </authorList>
    </citation>
    <scope>NUCLEOTIDE SEQUENCE</scope>
    <source>
        <strain evidence="1">TM448A04860</strain>
    </source>
</reference>
<proteinExistence type="predicted"/>
<dbReference type="EMBL" id="MT144505">
    <property type="protein sequence ID" value="QJA54422.1"/>
    <property type="molecule type" value="Genomic_DNA"/>
</dbReference>
<organism evidence="1">
    <name type="scientific">viral metagenome</name>
    <dbReference type="NCBI Taxonomy" id="1070528"/>
    <lineage>
        <taxon>unclassified sequences</taxon>
        <taxon>metagenomes</taxon>
        <taxon>organismal metagenomes</taxon>
    </lineage>
</organism>
<sequence>MNKKEHIKRHKELHRALDELFADFITHRQGGTENTIIELIEWSHKQTENPTEE</sequence>